<dbReference type="OrthoDB" id="366390at2759"/>
<reference evidence="2 3" key="1">
    <citation type="submission" date="2018-03" db="EMBL/GenBank/DDBJ databases">
        <authorList>
            <person name="Guldener U."/>
        </authorList>
    </citation>
    <scope>NUCLEOTIDE SEQUENCE [LARGE SCALE GENOMIC DNA]</scope>
    <source>
        <strain evidence="2 3">NBRC100155</strain>
    </source>
</reference>
<protein>
    <submittedName>
        <fullName evidence="2">Uncharacterized protein</fullName>
    </submittedName>
</protein>
<dbReference type="AlphaFoldDB" id="A0A5C3E5Z0"/>
<name>A0A5C3E5Z0_9BASI</name>
<gene>
    <name evidence="2" type="ORF">UTRI_02410</name>
</gene>
<evidence type="ECO:0000313" key="2">
    <source>
        <dbReference type="EMBL" id="SPO26134.1"/>
    </source>
</evidence>
<proteinExistence type="predicted"/>
<dbReference type="Proteomes" id="UP000324022">
    <property type="component" value="Unassembled WGS sequence"/>
</dbReference>
<keyword evidence="3" id="KW-1185">Reference proteome</keyword>
<organism evidence="2 3">
    <name type="scientific">Ustilago trichophora</name>
    <dbReference type="NCBI Taxonomy" id="86804"/>
    <lineage>
        <taxon>Eukaryota</taxon>
        <taxon>Fungi</taxon>
        <taxon>Dikarya</taxon>
        <taxon>Basidiomycota</taxon>
        <taxon>Ustilaginomycotina</taxon>
        <taxon>Ustilaginomycetes</taxon>
        <taxon>Ustilaginales</taxon>
        <taxon>Ustilaginaceae</taxon>
        <taxon>Ustilago</taxon>
    </lineage>
</organism>
<sequence>MTPIPKRAVAPSAPAPTQPPSSVTQLPNAAIDLANRMFDLARRGDLTLLDYLSAVYLPTSATIGWHGGIPDPNQLNGRGQSIVAGAVFKGFDEVQVVEMPKTQEQQQQPLTVKLHRFDAER</sequence>
<accession>A0A5C3E5Z0</accession>
<feature type="region of interest" description="Disordered" evidence="1">
    <location>
        <begin position="1"/>
        <end position="24"/>
    </location>
</feature>
<evidence type="ECO:0000313" key="3">
    <source>
        <dbReference type="Proteomes" id="UP000324022"/>
    </source>
</evidence>
<dbReference type="EMBL" id="OOIN01000013">
    <property type="protein sequence ID" value="SPO26134.1"/>
    <property type="molecule type" value="Genomic_DNA"/>
</dbReference>
<evidence type="ECO:0000256" key="1">
    <source>
        <dbReference type="SAM" id="MobiDB-lite"/>
    </source>
</evidence>